<dbReference type="PANTHER" id="PTHR10903:SF135">
    <property type="entry name" value="TRANSLOCASE OF CHLOROPLAST 120, CHLOROPLASTIC-RELATED"/>
    <property type="match status" value="1"/>
</dbReference>
<evidence type="ECO:0000313" key="19">
    <source>
        <dbReference type="Proteomes" id="UP000027265"/>
    </source>
</evidence>
<evidence type="ECO:0000256" key="12">
    <source>
        <dbReference type="ARBA" id="ARBA00022989"/>
    </source>
</evidence>
<dbReference type="Gene3D" id="3.40.50.300">
    <property type="entry name" value="P-loop containing nucleotide triphosphate hydrolases"/>
    <property type="match status" value="1"/>
</dbReference>
<reference evidence="19" key="1">
    <citation type="journal article" date="2014" name="Proc. Natl. Acad. Sci. U.S.A.">
        <title>Extensive sampling of basidiomycete genomes demonstrates inadequacy of the white-rot/brown-rot paradigm for wood decay fungi.</title>
        <authorList>
            <person name="Riley R."/>
            <person name="Salamov A.A."/>
            <person name="Brown D.W."/>
            <person name="Nagy L.G."/>
            <person name="Floudas D."/>
            <person name="Held B.W."/>
            <person name="Levasseur A."/>
            <person name="Lombard V."/>
            <person name="Morin E."/>
            <person name="Otillar R."/>
            <person name="Lindquist E.A."/>
            <person name="Sun H."/>
            <person name="LaButti K.M."/>
            <person name="Schmutz J."/>
            <person name="Jabbour D."/>
            <person name="Luo H."/>
            <person name="Baker S.E."/>
            <person name="Pisabarro A.G."/>
            <person name="Walton J.D."/>
            <person name="Blanchette R.A."/>
            <person name="Henrissat B."/>
            <person name="Martin F."/>
            <person name="Cullen D."/>
            <person name="Hibbett D.S."/>
            <person name="Grigoriev I.V."/>
        </authorList>
    </citation>
    <scope>NUCLEOTIDE SEQUENCE [LARGE SCALE GENOMIC DNA]</scope>
    <source>
        <strain evidence="19">MUCL 33604</strain>
    </source>
</reference>
<dbReference type="GO" id="GO:0046872">
    <property type="term" value="F:metal ion binding"/>
    <property type="evidence" value="ECO:0007669"/>
    <property type="project" value="UniProtKB-KW"/>
</dbReference>
<dbReference type="Pfam" id="PF01926">
    <property type="entry name" value="MMR_HSR1"/>
    <property type="match status" value="1"/>
</dbReference>
<keyword evidence="5" id="KW-0934">Plastid</keyword>
<protein>
    <recommendedName>
        <fullName evidence="17">G domain-containing protein</fullName>
    </recommendedName>
</protein>
<feature type="region of interest" description="Disordered" evidence="16">
    <location>
        <begin position="1"/>
        <end position="81"/>
    </location>
</feature>
<organism evidence="18 19">
    <name type="scientific">Jaapia argillacea MUCL 33604</name>
    <dbReference type="NCBI Taxonomy" id="933084"/>
    <lineage>
        <taxon>Eukaryota</taxon>
        <taxon>Fungi</taxon>
        <taxon>Dikarya</taxon>
        <taxon>Basidiomycota</taxon>
        <taxon>Agaricomycotina</taxon>
        <taxon>Agaricomycetes</taxon>
        <taxon>Agaricomycetidae</taxon>
        <taxon>Jaapiales</taxon>
        <taxon>Jaapiaceae</taxon>
        <taxon>Jaapia</taxon>
    </lineage>
</organism>
<evidence type="ECO:0000256" key="10">
    <source>
        <dbReference type="ARBA" id="ARBA00022842"/>
    </source>
</evidence>
<comment type="cofactor">
    <cofactor evidence="1">
        <name>Mg(2+)</name>
        <dbReference type="ChEBI" id="CHEBI:18420"/>
    </cofactor>
</comment>
<keyword evidence="8" id="KW-0378">Hydrolase</keyword>
<keyword evidence="12" id="KW-1133">Transmembrane helix</keyword>
<gene>
    <name evidence="18" type="ORF">JAAARDRAFT_39754</name>
</gene>
<evidence type="ECO:0000256" key="14">
    <source>
        <dbReference type="ARBA" id="ARBA00024013"/>
    </source>
</evidence>
<dbReference type="Proteomes" id="UP000027265">
    <property type="component" value="Unassembled WGS sequence"/>
</dbReference>
<evidence type="ECO:0000256" key="15">
    <source>
        <dbReference type="SAM" id="Coils"/>
    </source>
</evidence>
<evidence type="ECO:0000256" key="9">
    <source>
        <dbReference type="ARBA" id="ARBA00022805"/>
    </source>
</evidence>
<keyword evidence="6" id="KW-0812">Transmembrane</keyword>
<keyword evidence="19" id="KW-1185">Reference proteome</keyword>
<sequence>MYSPYTGPPRYIQGSYHQGSSNQASYNPGSYNQASYNQGSYNRASYHQGNYNQASYNQGSYNQGSYNPGGHNRASYSQGSYQKGTYDNKDMKIAVMGATGTGKSRFIKTITKDEAIVVGHSLDSQTTEIKLSRTFDVDVEGGSVTFIDTPGFDDSRGAAGGMSDSDILRQIAAFLQNEFQANQMLTGLIYTHRITDPRMGGTSKRNLRLFRKLCGNESMQNVIILTTMWDKVDIEEGIRRENELKTEEGFFKDLIDAGARLVRMGYGLQGREFPDPEQIVANLILQSNPGWTRLQKELAEGKGVGQTSAGSELDGQIQELIAREQQQAREAAAAALKERDEQARMRLEQERWRAEQEVRRREEERRQLMQNWEYQRAAESMRMAEAAERQRQYMDWERRKTKKKKRVVRAIAAIAVLAFL</sequence>
<keyword evidence="7" id="KW-0479">Metal-binding</keyword>
<keyword evidence="3" id="KW-0813">Transport</keyword>
<evidence type="ECO:0000256" key="5">
    <source>
        <dbReference type="ARBA" id="ARBA00022640"/>
    </source>
</evidence>
<dbReference type="GO" id="GO:0005525">
    <property type="term" value="F:GTP binding"/>
    <property type="evidence" value="ECO:0007669"/>
    <property type="project" value="InterPro"/>
</dbReference>
<dbReference type="SUPFAM" id="SSF52540">
    <property type="entry name" value="P-loop containing nucleoside triphosphate hydrolases"/>
    <property type="match status" value="1"/>
</dbReference>
<keyword evidence="10" id="KW-0460">Magnesium</keyword>
<evidence type="ECO:0000256" key="4">
    <source>
        <dbReference type="ARBA" id="ARBA00022528"/>
    </source>
</evidence>
<dbReference type="InterPro" id="IPR045058">
    <property type="entry name" value="GIMA/IAN/Toc"/>
</dbReference>
<name>A0A067PDQ7_9AGAM</name>
<dbReference type="InParanoid" id="A0A067PDQ7"/>
<evidence type="ECO:0000256" key="3">
    <source>
        <dbReference type="ARBA" id="ARBA00022448"/>
    </source>
</evidence>
<evidence type="ECO:0000259" key="17">
    <source>
        <dbReference type="Pfam" id="PF01926"/>
    </source>
</evidence>
<evidence type="ECO:0000256" key="16">
    <source>
        <dbReference type="SAM" id="MobiDB-lite"/>
    </source>
</evidence>
<comment type="subcellular location">
    <subcellularLocation>
        <location evidence="2">Membrane</location>
        <topology evidence="2">Single-pass membrane protein</topology>
    </subcellularLocation>
    <subcellularLocation>
        <location evidence="14">Plastid</location>
        <location evidence="14">Chloroplast outer membrane</location>
    </subcellularLocation>
</comment>
<feature type="compositionally biased region" description="Polar residues" evidence="16">
    <location>
        <begin position="15"/>
        <end position="66"/>
    </location>
</feature>
<feature type="coiled-coil region" evidence="15">
    <location>
        <begin position="337"/>
        <end position="371"/>
    </location>
</feature>
<dbReference type="InterPro" id="IPR027417">
    <property type="entry name" value="P-loop_NTPase"/>
</dbReference>
<evidence type="ECO:0000313" key="18">
    <source>
        <dbReference type="EMBL" id="KDQ53038.1"/>
    </source>
</evidence>
<evidence type="ECO:0000256" key="1">
    <source>
        <dbReference type="ARBA" id="ARBA00001946"/>
    </source>
</evidence>
<dbReference type="GO" id="GO:0015031">
    <property type="term" value="P:protein transport"/>
    <property type="evidence" value="ECO:0007669"/>
    <property type="project" value="UniProtKB-KW"/>
</dbReference>
<keyword evidence="9" id="KW-1002">Plastid outer membrane</keyword>
<evidence type="ECO:0000256" key="2">
    <source>
        <dbReference type="ARBA" id="ARBA00004167"/>
    </source>
</evidence>
<dbReference type="GO" id="GO:0016787">
    <property type="term" value="F:hydrolase activity"/>
    <property type="evidence" value="ECO:0007669"/>
    <property type="project" value="UniProtKB-KW"/>
</dbReference>
<dbReference type="OrthoDB" id="8954335at2759"/>
<keyword evidence="15" id="KW-0175">Coiled coil</keyword>
<keyword evidence="13" id="KW-0472">Membrane</keyword>
<keyword evidence="4" id="KW-0150">Chloroplast</keyword>
<evidence type="ECO:0000256" key="6">
    <source>
        <dbReference type="ARBA" id="ARBA00022692"/>
    </source>
</evidence>
<evidence type="ECO:0000256" key="13">
    <source>
        <dbReference type="ARBA" id="ARBA00023136"/>
    </source>
</evidence>
<keyword evidence="11" id="KW-0653">Protein transport</keyword>
<dbReference type="EMBL" id="KL197736">
    <property type="protein sequence ID" value="KDQ53038.1"/>
    <property type="molecule type" value="Genomic_DNA"/>
</dbReference>
<dbReference type="PANTHER" id="PTHR10903">
    <property type="entry name" value="GTPASE, IMAP FAMILY MEMBER-RELATED"/>
    <property type="match status" value="1"/>
</dbReference>
<proteinExistence type="predicted"/>
<dbReference type="InterPro" id="IPR006073">
    <property type="entry name" value="GTP-bd"/>
</dbReference>
<feature type="domain" description="G" evidence="17">
    <location>
        <begin position="92"/>
        <end position="159"/>
    </location>
</feature>
<evidence type="ECO:0000256" key="7">
    <source>
        <dbReference type="ARBA" id="ARBA00022723"/>
    </source>
</evidence>
<dbReference type="GO" id="GO:0016020">
    <property type="term" value="C:membrane"/>
    <property type="evidence" value="ECO:0007669"/>
    <property type="project" value="UniProtKB-SubCell"/>
</dbReference>
<evidence type="ECO:0000256" key="11">
    <source>
        <dbReference type="ARBA" id="ARBA00022927"/>
    </source>
</evidence>
<dbReference type="HOGENOM" id="CLU_018003_2_1_1"/>
<evidence type="ECO:0000256" key="8">
    <source>
        <dbReference type="ARBA" id="ARBA00022801"/>
    </source>
</evidence>
<dbReference type="AlphaFoldDB" id="A0A067PDQ7"/>
<accession>A0A067PDQ7</accession>